<name>A0A4S8L484_DENBC</name>
<dbReference type="AlphaFoldDB" id="A0A4S8L484"/>
<dbReference type="Proteomes" id="UP000297245">
    <property type="component" value="Unassembled WGS sequence"/>
</dbReference>
<organism evidence="3 4">
    <name type="scientific">Dendrothele bispora (strain CBS 962.96)</name>
    <dbReference type="NCBI Taxonomy" id="1314807"/>
    <lineage>
        <taxon>Eukaryota</taxon>
        <taxon>Fungi</taxon>
        <taxon>Dikarya</taxon>
        <taxon>Basidiomycota</taxon>
        <taxon>Agaricomycotina</taxon>
        <taxon>Agaricomycetes</taxon>
        <taxon>Agaricomycetidae</taxon>
        <taxon>Agaricales</taxon>
        <taxon>Agaricales incertae sedis</taxon>
        <taxon>Dendrothele</taxon>
    </lineage>
</organism>
<feature type="compositionally biased region" description="Polar residues" evidence="1">
    <location>
        <begin position="40"/>
        <end position="64"/>
    </location>
</feature>
<protein>
    <submittedName>
        <fullName evidence="3">Uncharacterized protein</fullName>
    </submittedName>
</protein>
<evidence type="ECO:0000313" key="4">
    <source>
        <dbReference type="Proteomes" id="UP000297245"/>
    </source>
</evidence>
<keyword evidence="2" id="KW-0812">Transmembrane</keyword>
<feature type="region of interest" description="Disordered" evidence="1">
    <location>
        <begin position="1"/>
        <end position="64"/>
    </location>
</feature>
<evidence type="ECO:0000256" key="2">
    <source>
        <dbReference type="SAM" id="Phobius"/>
    </source>
</evidence>
<evidence type="ECO:0000256" key="1">
    <source>
        <dbReference type="SAM" id="MobiDB-lite"/>
    </source>
</evidence>
<keyword evidence="2" id="KW-1133">Transmembrane helix</keyword>
<accession>A0A4S8L484</accession>
<sequence length="225" mass="24612">MTFSIMTSEPNNGDRSPTTSLSSPLQSSALSQSLSSSRAGTETESSFTPTTQPAGPNASSKSSHTPVIAGSVIAGTLLILTVVLLLWRYKTKSRIHSSSTPRTNDNSQVSNLEIEPYKLKEQHISTLYSSHARPQSVVGGNEARNSVHSTITITSALTERQVQLRDETEALREQMKILQQAVVSSNVELQREIGRMGAHIRRLESVWNSDWARGLSDDPPPHYES</sequence>
<feature type="compositionally biased region" description="Low complexity" evidence="1">
    <location>
        <begin position="15"/>
        <end position="39"/>
    </location>
</feature>
<feature type="compositionally biased region" description="Polar residues" evidence="1">
    <location>
        <begin position="1"/>
        <end position="14"/>
    </location>
</feature>
<keyword evidence="4" id="KW-1185">Reference proteome</keyword>
<gene>
    <name evidence="3" type="ORF">K435DRAFT_428403</name>
</gene>
<dbReference type="EMBL" id="ML179667">
    <property type="protein sequence ID" value="THU83364.1"/>
    <property type="molecule type" value="Genomic_DNA"/>
</dbReference>
<dbReference type="OrthoDB" id="3061387at2759"/>
<feature type="transmembrane region" description="Helical" evidence="2">
    <location>
        <begin position="67"/>
        <end position="87"/>
    </location>
</feature>
<keyword evidence="2" id="KW-0472">Membrane</keyword>
<proteinExistence type="predicted"/>
<reference evidence="3 4" key="1">
    <citation type="journal article" date="2019" name="Nat. Ecol. Evol.">
        <title>Megaphylogeny resolves global patterns of mushroom evolution.</title>
        <authorList>
            <person name="Varga T."/>
            <person name="Krizsan K."/>
            <person name="Foldi C."/>
            <person name="Dima B."/>
            <person name="Sanchez-Garcia M."/>
            <person name="Sanchez-Ramirez S."/>
            <person name="Szollosi G.J."/>
            <person name="Szarkandi J.G."/>
            <person name="Papp V."/>
            <person name="Albert L."/>
            <person name="Andreopoulos W."/>
            <person name="Angelini C."/>
            <person name="Antonin V."/>
            <person name="Barry K.W."/>
            <person name="Bougher N.L."/>
            <person name="Buchanan P."/>
            <person name="Buyck B."/>
            <person name="Bense V."/>
            <person name="Catcheside P."/>
            <person name="Chovatia M."/>
            <person name="Cooper J."/>
            <person name="Damon W."/>
            <person name="Desjardin D."/>
            <person name="Finy P."/>
            <person name="Geml J."/>
            <person name="Haridas S."/>
            <person name="Hughes K."/>
            <person name="Justo A."/>
            <person name="Karasinski D."/>
            <person name="Kautmanova I."/>
            <person name="Kiss B."/>
            <person name="Kocsube S."/>
            <person name="Kotiranta H."/>
            <person name="LaButti K.M."/>
            <person name="Lechner B.E."/>
            <person name="Liimatainen K."/>
            <person name="Lipzen A."/>
            <person name="Lukacs Z."/>
            <person name="Mihaltcheva S."/>
            <person name="Morgado L.N."/>
            <person name="Niskanen T."/>
            <person name="Noordeloos M.E."/>
            <person name="Ohm R.A."/>
            <person name="Ortiz-Santana B."/>
            <person name="Ovrebo C."/>
            <person name="Racz N."/>
            <person name="Riley R."/>
            <person name="Savchenko A."/>
            <person name="Shiryaev A."/>
            <person name="Soop K."/>
            <person name="Spirin V."/>
            <person name="Szebenyi C."/>
            <person name="Tomsovsky M."/>
            <person name="Tulloss R.E."/>
            <person name="Uehling J."/>
            <person name="Grigoriev I.V."/>
            <person name="Vagvolgyi C."/>
            <person name="Papp T."/>
            <person name="Martin F.M."/>
            <person name="Miettinen O."/>
            <person name="Hibbett D.S."/>
            <person name="Nagy L.G."/>
        </authorList>
    </citation>
    <scope>NUCLEOTIDE SEQUENCE [LARGE SCALE GENOMIC DNA]</scope>
    <source>
        <strain evidence="3 4">CBS 962.96</strain>
    </source>
</reference>
<evidence type="ECO:0000313" key="3">
    <source>
        <dbReference type="EMBL" id="THU83364.1"/>
    </source>
</evidence>